<dbReference type="OrthoDB" id="9807565at2"/>
<dbReference type="PROSITE" id="PS00622">
    <property type="entry name" value="HTH_LUXR_1"/>
    <property type="match status" value="1"/>
</dbReference>
<evidence type="ECO:0000313" key="6">
    <source>
        <dbReference type="EMBL" id="KYG78907.1"/>
    </source>
</evidence>
<dbReference type="PANTHER" id="PTHR44688">
    <property type="entry name" value="DNA-BINDING TRANSCRIPTIONAL ACTIVATOR DEVR_DOSR"/>
    <property type="match status" value="1"/>
</dbReference>
<dbReference type="PROSITE" id="PS50043">
    <property type="entry name" value="HTH_LUXR_2"/>
    <property type="match status" value="1"/>
</dbReference>
<proteinExistence type="predicted"/>
<keyword evidence="2" id="KW-0238">DNA-binding</keyword>
<dbReference type="SUPFAM" id="SSF46894">
    <property type="entry name" value="C-terminal effector domain of the bipartite response regulators"/>
    <property type="match status" value="1"/>
</dbReference>
<evidence type="ECO:0000313" key="7">
    <source>
        <dbReference type="Proteomes" id="UP000075615"/>
    </source>
</evidence>
<dbReference type="GO" id="GO:0003677">
    <property type="term" value="F:DNA binding"/>
    <property type="evidence" value="ECO:0007669"/>
    <property type="project" value="UniProtKB-KW"/>
</dbReference>
<dbReference type="InterPro" id="IPR036388">
    <property type="entry name" value="WH-like_DNA-bd_sf"/>
</dbReference>
<dbReference type="InterPro" id="IPR000792">
    <property type="entry name" value="Tscrpt_reg_LuxR_C"/>
</dbReference>
<dbReference type="STRING" id="296218.AWN68_04575"/>
<dbReference type="EMBL" id="LRDB01000012">
    <property type="protein sequence ID" value="KYG78907.1"/>
    <property type="molecule type" value="Genomic_DNA"/>
</dbReference>
<dbReference type="InterPro" id="IPR016032">
    <property type="entry name" value="Sig_transdc_resp-reg_C-effctor"/>
</dbReference>
<evidence type="ECO:0000256" key="1">
    <source>
        <dbReference type="ARBA" id="ARBA00023015"/>
    </source>
</evidence>
<keyword evidence="7" id="KW-1185">Reference proteome</keyword>
<keyword evidence="3" id="KW-0804">Transcription</keyword>
<dbReference type="PRINTS" id="PR00038">
    <property type="entry name" value="HTHLUXR"/>
</dbReference>
<dbReference type="AlphaFoldDB" id="A0A150XJJ8"/>
<reference evidence="6 7" key="1">
    <citation type="submission" date="2016-01" db="EMBL/GenBank/DDBJ databases">
        <title>Genome sequencing of Roseivirga echinicomitans KMM 6058.</title>
        <authorList>
            <person name="Selvaratnam C."/>
            <person name="Thevarajoo S."/>
            <person name="Goh K.M."/>
            <person name="Ee R."/>
            <person name="Chan K.-G."/>
            <person name="Chong C.S."/>
        </authorList>
    </citation>
    <scope>NUCLEOTIDE SEQUENCE [LARGE SCALE GENOMIC DNA]</scope>
    <source>
        <strain evidence="6 7">KMM 6058</strain>
    </source>
</reference>
<keyword evidence="1" id="KW-0805">Transcription regulation</keyword>
<dbReference type="Proteomes" id="UP000075615">
    <property type="component" value="Unassembled WGS sequence"/>
</dbReference>
<accession>A0A150XJJ8</accession>
<keyword evidence="4" id="KW-0812">Transmembrane</keyword>
<dbReference type="SMART" id="SM00421">
    <property type="entry name" value="HTH_LUXR"/>
    <property type="match status" value="1"/>
</dbReference>
<comment type="caution">
    <text evidence="6">The sequence shown here is derived from an EMBL/GenBank/DDBJ whole genome shotgun (WGS) entry which is preliminary data.</text>
</comment>
<protein>
    <recommendedName>
        <fullName evidence="5">HTH luxR-type domain-containing protein</fullName>
    </recommendedName>
</protein>
<dbReference type="PANTHER" id="PTHR44688:SF16">
    <property type="entry name" value="DNA-BINDING TRANSCRIPTIONAL ACTIVATOR DEVR_DOSR"/>
    <property type="match status" value="1"/>
</dbReference>
<dbReference type="CDD" id="cd06170">
    <property type="entry name" value="LuxR_C_like"/>
    <property type="match status" value="1"/>
</dbReference>
<organism evidence="6 7">
    <name type="scientific">Roseivirga echinicomitans</name>
    <dbReference type="NCBI Taxonomy" id="296218"/>
    <lineage>
        <taxon>Bacteria</taxon>
        <taxon>Pseudomonadati</taxon>
        <taxon>Bacteroidota</taxon>
        <taxon>Cytophagia</taxon>
        <taxon>Cytophagales</taxon>
        <taxon>Roseivirgaceae</taxon>
        <taxon>Roseivirga</taxon>
    </lineage>
</organism>
<feature type="transmembrane region" description="Helical" evidence="4">
    <location>
        <begin position="37"/>
        <end position="55"/>
    </location>
</feature>
<dbReference type="GO" id="GO:0006355">
    <property type="term" value="P:regulation of DNA-templated transcription"/>
    <property type="evidence" value="ECO:0007669"/>
    <property type="project" value="InterPro"/>
</dbReference>
<gene>
    <name evidence="6" type="ORF">AWN68_04575</name>
</gene>
<name>A0A150XJJ8_9BACT</name>
<evidence type="ECO:0000256" key="2">
    <source>
        <dbReference type="ARBA" id="ARBA00023125"/>
    </source>
</evidence>
<sequence>MSPLVKTVLRFGLIILALLILFQLTNASLFIPSISVDFVIGIAAIILMALGIYLGRGIKKEKIIEVKPSSVIDEKRILSLGISPRELEVLQLISEGLSNQEIAERLFISESTIKTHISNLFVKLDVKRRTQAVIRGKEWRIIA</sequence>
<dbReference type="Gene3D" id="1.10.10.10">
    <property type="entry name" value="Winged helix-like DNA-binding domain superfamily/Winged helix DNA-binding domain"/>
    <property type="match status" value="1"/>
</dbReference>
<keyword evidence="4" id="KW-1133">Transmembrane helix</keyword>
<evidence type="ECO:0000259" key="5">
    <source>
        <dbReference type="PROSITE" id="PS50043"/>
    </source>
</evidence>
<feature type="domain" description="HTH luxR-type" evidence="5">
    <location>
        <begin position="75"/>
        <end position="140"/>
    </location>
</feature>
<keyword evidence="4" id="KW-0472">Membrane</keyword>
<dbReference type="Pfam" id="PF00196">
    <property type="entry name" value="GerE"/>
    <property type="match status" value="1"/>
</dbReference>
<dbReference type="RefSeq" id="WP_068414827.1">
    <property type="nucleotide sequence ID" value="NZ_LRDB01000012.1"/>
</dbReference>
<evidence type="ECO:0000256" key="4">
    <source>
        <dbReference type="SAM" id="Phobius"/>
    </source>
</evidence>
<evidence type="ECO:0000256" key="3">
    <source>
        <dbReference type="ARBA" id="ARBA00023163"/>
    </source>
</evidence>